<evidence type="ECO:0000256" key="2">
    <source>
        <dbReference type="ARBA" id="ARBA00022692"/>
    </source>
</evidence>
<reference evidence="7 8" key="1">
    <citation type="submission" date="2024-10" db="EMBL/GenBank/DDBJ databases">
        <title>The Natural Products Discovery Center: Release of the First 8490 Sequenced Strains for Exploring Actinobacteria Biosynthetic Diversity.</title>
        <authorList>
            <person name="Kalkreuter E."/>
            <person name="Kautsar S.A."/>
            <person name="Yang D."/>
            <person name="Bader C.D."/>
            <person name="Teijaro C.N."/>
            <person name="Fluegel L."/>
            <person name="Davis C.M."/>
            <person name="Simpson J.R."/>
            <person name="Lauterbach L."/>
            <person name="Steele A.D."/>
            <person name="Gui C."/>
            <person name="Meng S."/>
            <person name="Li G."/>
            <person name="Viehrig K."/>
            <person name="Ye F."/>
            <person name="Su P."/>
            <person name="Kiefer A.F."/>
            <person name="Nichols A."/>
            <person name="Cepeda A.J."/>
            <person name="Yan W."/>
            <person name="Fan B."/>
            <person name="Jiang Y."/>
            <person name="Adhikari A."/>
            <person name="Zheng C.-J."/>
            <person name="Schuster L."/>
            <person name="Cowan T.M."/>
            <person name="Smanski M.J."/>
            <person name="Chevrette M.G."/>
            <person name="De Carvalho L.P.S."/>
            <person name="Shen B."/>
        </authorList>
    </citation>
    <scope>NUCLEOTIDE SEQUENCE [LARGE SCALE GENOMIC DNA]</scope>
    <source>
        <strain evidence="7 8">NPDC003029</strain>
    </source>
</reference>
<keyword evidence="2 5" id="KW-0812">Transmembrane</keyword>
<accession>A0ABW6RD60</accession>
<dbReference type="InterPro" id="IPR011527">
    <property type="entry name" value="ABC1_TM_dom"/>
</dbReference>
<evidence type="ECO:0000313" key="7">
    <source>
        <dbReference type="EMBL" id="MFF3339443.1"/>
    </source>
</evidence>
<dbReference type="RefSeq" id="WP_387895361.1">
    <property type="nucleotide sequence ID" value="NZ_JBIAPK010000003.1"/>
</dbReference>
<keyword evidence="8" id="KW-1185">Reference proteome</keyword>
<evidence type="ECO:0000313" key="8">
    <source>
        <dbReference type="Proteomes" id="UP001601976"/>
    </source>
</evidence>
<comment type="subcellular location">
    <subcellularLocation>
        <location evidence="1">Cell membrane</location>
        <topology evidence="1">Multi-pass membrane protein</topology>
    </subcellularLocation>
</comment>
<comment type="caution">
    <text evidence="7">The sequence shown here is derived from an EMBL/GenBank/DDBJ whole genome shotgun (WGS) entry which is preliminary data.</text>
</comment>
<gene>
    <name evidence="7" type="ORF">ACFYWW_12035</name>
</gene>
<feature type="domain" description="ABC transmembrane type-1" evidence="6">
    <location>
        <begin position="22"/>
        <end position="140"/>
    </location>
</feature>
<feature type="transmembrane region" description="Helical" evidence="5">
    <location>
        <begin position="54"/>
        <end position="71"/>
    </location>
</feature>
<evidence type="ECO:0000256" key="3">
    <source>
        <dbReference type="ARBA" id="ARBA00022989"/>
    </source>
</evidence>
<evidence type="ECO:0000256" key="1">
    <source>
        <dbReference type="ARBA" id="ARBA00004651"/>
    </source>
</evidence>
<evidence type="ECO:0000256" key="4">
    <source>
        <dbReference type="ARBA" id="ARBA00023136"/>
    </source>
</evidence>
<protein>
    <submittedName>
        <fullName evidence="7">ABC transporter transmembrane domain-containing protein</fullName>
    </submittedName>
</protein>
<dbReference type="EMBL" id="JBIAPK010000003">
    <property type="protein sequence ID" value="MFF3339443.1"/>
    <property type="molecule type" value="Genomic_DNA"/>
</dbReference>
<name>A0ABW6RD60_9ACTN</name>
<keyword evidence="4 5" id="KW-0472">Membrane</keyword>
<dbReference type="SUPFAM" id="SSF90123">
    <property type="entry name" value="ABC transporter transmembrane region"/>
    <property type="match status" value="1"/>
</dbReference>
<evidence type="ECO:0000256" key="5">
    <source>
        <dbReference type="SAM" id="Phobius"/>
    </source>
</evidence>
<evidence type="ECO:0000259" key="6">
    <source>
        <dbReference type="PROSITE" id="PS50929"/>
    </source>
</evidence>
<dbReference type="InterPro" id="IPR036640">
    <property type="entry name" value="ABC1_TM_sf"/>
</dbReference>
<keyword evidence="3 5" id="KW-1133">Transmembrane helix</keyword>
<dbReference type="Pfam" id="PF00664">
    <property type="entry name" value="ABC_membrane"/>
    <property type="match status" value="1"/>
</dbReference>
<dbReference type="PROSITE" id="PS50929">
    <property type="entry name" value="ABC_TM1F"/>
    <property type="match status" value="1"/>
</dbReference>
<feature type="transmembrane region" description="Helical" evidence="5">
    <location>
        <begin position="20"/>
        <end position="42"/>
    </location>
</feature>
<organism evidence="7 8">
    <name type="scientific">Streptomyces flavidovirens</name>
    <dbReference type="NCBI Taxonomy" id="67298"/>
    <lineage>
        <taxon>Bacteria</taxon>
        <taxon>Bacillati</taxon>
        <taxon>Actinomycetota</taxon>
        <taxon>Actinomycetes</taxon>
        <taxon>Kitasatosporales</taxon>
        <taxon>Streptomycetaceae</taxon>
        <taxon>Streptomyces</taxon>
    </lineage>
</organism>
<dbReference type="Gene3D" id="1.20.1560.10">
    <property type="entry name" value="ABC transporter type 1, transmembrane domain"/>
    <property type="match status" value="1"/>
</dbReference>
<sequence>MSRRADQLLLTAVRRGGAPVGFLAATSLLLAGVYLALPAVMGRALDAVLGGHDAALWVSLAAVSIALLVVCDAADDYIGAVANARSIAWLRRTLLRQVLALGTRAARRFGAGDLVSRLVGNTARTGSAPSGLVWALTELVPPSAVSSRWR</sequence>
<dbReference type="Proteomes" id="UP001601976">
    <property type="component" value="Unassembled WGS sequence"/>
</dbReference>
<proteinExistence type="predicted"/>